<dbReference type="Gene3D" id="3.20.20.70">
    <property type="entry name" value="Aldolase class I"/>
    <property type="match status" value="1"/>
</dbReference>
<proteinExistence type="predicted"/>
<keyword evidence="4" id="KW-0862">Zinc</keyword>
<dbReference type="RefSeq" id="WP_147850382.1">
    <property type="nucleotide sequence ID" value="NZ_VDUZ01000039.1"/>
</dbReference>
<dbReference type="OrthoDB" id="9805277at2"/>
<accession>A0A5C8PF78</accession>
<protein>
    <submittedName>
        <fullName evidence="5">3-keto-5-aminohexanoate cleavage protein</fullName>
    </submittedName>
</protein>
<dbReference type="GO" id="GO:0046872">
    <property type="term" value="F:metal ion binding"/>
    <property type="evidence" value="ECO:0007669"/>
    <property type="project" value="UniProtKB-KW"/>
</dbReference>
<dbReference type="AlphaFoldDB" id="A0A5C8PF78"/>
<dbReference type="Pfam" id="PF05853">
    <property type="entry name" value="BKACE"/>
    <property type="match status" value="1"/>
</dbReference>
<reference evidence="5 6" key="1">
    <citation type="submission" date="2019-06" db="EMBL/GenBank/DDBJ databases">
        <title>New taxonomy in bacterial strain CC-CFT640, isolated from vineyard.</title>
        <authorList>
            <person name="Lin S.-Y."/>
            <person name="Tsai C.-F."/>
            <person name="Young C.-C."/>
        </authorList>
    </citation>
    <scope>NUCLEOTIDE SEQUENCE [LARGE SCALE GENOMIC DNA]</scope>
    <source>
        <strain evidence="5 6">CC-CFT640</strain>
    </source>
</reference>
<gene>
    <name evidence="5" type="ORF">FHP25_28440</name>
</gene>
<evidence type="ECO:0000313" key="5">
    <source>
        <dbReference type="EMBL" id="TXL71800.1"/>
    </source>
</evidence>
<comment type="cofactor">
    <cofactor evidence="1">
        <name>Zn(2+)</name>
        <dbReference type="ChEBI" id="CHEBI:29105"/>
    </cofactor>
</comment>
<dbReference type="EMBL" id="VDUZ01000039">
    <property type="protein sequence ID" value="TXL71800.1"/>
    <property type="molecule type" value="Genomic_DNA"/>
</dbReference>
<sequence length="307" mass="32839">MALSRDLSAPPVIIEAAINGARTMADNPNVPLAAQEIVDCITACVEAGASVIHMHAGQPIVGAGGHHDSAMYRDVFMPALQRHPGLLIYPTLPGGGPGTTMQQRLSHVRGLAEMGLAGPVPVDPGTMNLGRIGRRGRPPANSHVYQTTFADVDWAFRFCNQAGLPCTLSAFEPGFVRLVEAHRRAGTLPAAAIVKLEFGADEVLFGLKPGLRGLEAWLDLFDGDALAWMVSLRDGDVNDLLAGLAIERGGHVRVGIEDYRGPAMPRNEELVAATVRIARGLGRRPALPDEVRGLITVNFRCSQERKE</sequence>
<dbReference type="InterPro" id="IPR008567">
    <property type="entry name" value="BKACE"/>
</dbReference>
<evidence type="ECO:0000256" key="2">
    <source>
        <dbReference type="ARBA" id="ARBA00022679"/>
    </source>
</evidence>
<comment type="caution">
    <text evidence="5">The sequence shown here is derived from an EMBL/GenBank/DDBJ whole genome shotgun (WGS) entry which is preliminary data.</text>
</comment>
<evidence type="ECO:0000256" key="4">
    <source>
        <dbReference type="ARBA" id="ARBA00022833"/>
    </source>
</evidence>
<organism evidence="5 6">
    <name type="scientific">Vineibacter terrae</name>
    <dbReference type="NCBI Taxonomy" id="2586908"/>
    <lineage>
        <taxon>Bacteria</taxon>
        <taxon>Pseudomonadati</taxon>
        <taxon>Pseudomonadota</taxon>
        <taxon>Alphaproteobacteria</taxon>
        <taxon>Hyphomicrobiales</taxon>
        <taxon>Vineibacter</taxon>
    </lineage>
</organism>
<keyword evidence="3" id="KW-0479">Metal-binding</keyword>
<name>A0A5C8PF78_9HYPH</name>
<evidence type="ECO:0000313" key="6">
    <source>
        <dbReference type="Proteomes" id="UP000321638"/>
    </source>
</evidence>
<keyword evidence="6" id="KW-1185">Reference proteome</keyword>
<keyword evidence="2" id="KW-0808">Transferase</keyword>
<dbReference type="PANTHER" id="PTHR37418">
    <property type="entry name" value="3-KETO-5-AMINOHEXANOATE CLEAVAGE ENZYME-RELATED"/>
    <property type="match status" value="1"/>
</dbReference>
<dbReference type="GO" id="GO:0043720">
    <property type="term" value="F:3-keto-5-aminohexanoate cleavage activity"/>
    <property type="evidence" value="ECO:0007669"/>
    <property type="project" value="InterPro"/>
</dbReference>
<evidence type="ECO:0000256" key="1">
    <source>
        <dbReference type="ARBA" id="ARBA00001947"/>
    </source>
</evidence>
<dbReference type="Proteomes" id="UP000321638">
    <property type="component" value="Unassembled WGS sequence"/>
</dbReference>
<dbReference type="InterPro" id="IPR013785">
    <property type="entry name" value="Aldolase_TIM"/>
</dbReference>
<dbReference type="PANTHER" id="PTHR37418:SF2">
    <property type="entry name" value="3-KETO-5-AMINOHEXANOATE CLEAVAGE ENZYME"/>
    <property type="match status" value="1"/>
</dbReference>
<evidence type="ECO:0000256" key="3">
    <source>
        <dbReference type="ARBA" id="ARBA00022723"/>
    </source>
</evidence>